<evidence type="ECO:0000313" key="20">
    <source>
        <dbReference type="Proteomes" id="UP000018467"/>
    </source>
</evidence>
<dbReference type="PANTHER" id="PTHR10044:SF163">
    <property type="entry name" value="BACULOVIRAL IAP REPEAT-CONTAINING PROTEIN 7"/>
    <property type="match status" value="1"/>
</dbReference>
<evidence type="ECO:0000256" key="9">
    <source>
        <dbReference type="ARBA" id="ARBA00022704"/>
    </source>
</evidence>
<dbReference type="AlphaFoldDB" id="A0A3B1J9Y0"/>
<keyword evidence="15" id="KW-0832">Ubl conjugation</keyword>
<accession>A0A3B1J9Y0</accession>
<dbReference type="GO" id="GO:0031398">
    <property type="term" value="P:positive regulation of protein ubiquitination"/>
    <property type="evidence" value="ECO:0007669"/>
    <property type="project" value="TreeGrafter"/>
</dbReference>
<sequence>MASGGFGPYLNGPLWTGSGMSGTEDQHGGGELSPVLSPGLSPGMHSEEERLRSFEHWATDSPVSPTDLARAGFYFLGYGDTVQCFCCDGVLRCWVSGDEPLREHKRHFPTCGFILGRSVGNIPRTPGSPDSVDGQLLSQLQRMGVDEQVSVGQAVYPEMEAEDTRLTTFQNWPPGASVQPDTLAQAGFFYTGHGDNVKCFFCDGGLRNWEPGDDPWQEHAKWFPRCEYLLQTRGREYVNNIQQSHFNMSEMSGSQTPAAGNIPTGHEVLSGQSAVVAAMLSPVVQTALQMGFQRALVESLVQSRYLLTGHHYTSVSDLVADVLQAEEEERQGSQSRPEPVVRQGGSTGEVRTQTSVGEKVTGNLSAEEQLRQLQEERTCKVCMDKLVSMVFIPCGHLVVCTDCAASLRHCPICRAVIRGSVRAFMS</sequence>
<evidence type="ECO:0000256" key="17">
    <source>
        <dbReference type="SAM" id="MobiDB-lite"/>
    </source>
</evidence>
<evidence type="ECO:0000256" key="16">
    <source>
        <dbReference type="PROSITE-ProRule" id="PRU00175"/>
    </source>
</evidence>
<dbReference type="PROSITE" id="PS50143">
    <property type="entry name" value="BIR_REPEAT_2"/>
    <property type="match status" value="2"/>
</dbReference>
<dbReference type="PROSITE" id="PS50089">
    <property type="entry name" value="ZF_RING_2"/>
    <property type="match status" value="1"/>
</dbReference>
<keyword evidence="10" id="KW-0479">Metal-binding</keyword>
<keyword evidence="6" id="KW-0808">Transferase</keyword>
<evidence type="ECO:0000256" key="6">
    <source>
        <dbReference type="ARBA" id="ARBA00022679"/>
    </source>
</evidence>
<evidence type="ECO:0000256" key="10">
    <source>
        <dbReference type="ARBA" id="ARBA00022723"/>
    </source>
</evidence>
<evidence type="ECO:0000256" key="5">
    <source>
        <dbReference type="ARBA" id="ARBA00022490"/>
    </source>
</evidence>
<dbReference type="Ensembl" id="ENSAMXT00000051685.1">
    <property type="protein sequence ID" value="ENSAMXP00000038670.1"/>
    <property type="gene ID" value="ENSAMXG00000017607.2"/>
</dbReference>
<feature type="region of interest" description="Disordered" evidence="17">
    <location>
        <begin position="17"/>
        <end position="48"/>
    </location>
</feature>
<keyword evidence="8" id="KW-0053">Apoptosis</keyword>
<dbReference type="SMART" id="SM00238">
    <property type="entry name" value="BIR"/>
    <property type="match status" value="2"/>
</dbReference>
<evidence type="ECO:0000256" key="4">
    <source>
        <dbReference type="ARBA" id="ARBA00012483"/>
    </source>
</evidence>
<dbReference type="GO" id="GO:0004869">
    <property type="term" value="F:cysteine-type endopeptidase inhibitor activity"/>
    <property type="evidence" value="ECO:0007669"/>
    <property type="project" value="UniProtKB-KW"/>
</dbReference>
<keyword evidence="7" id="KW-0646">Protease inhibitor</keyword>
<keyword evidence="9" id="KW-0789">Thiol protease inhibitor</keyword>
<dbReference type="Pfam" id="PF13920">
    <property type="entry name" value="zf-C3HC4_3"/>
    <property type="match status" value="1"/>
</dbReference>
<keyword evidence="20" id="KW-1185">Reference proteome</keyword>
<evidence type="ECO:0000256" key="8">
    <source>
        <dbReference type="ARBA" id="ARBA00022703"/>
    </source>
</evidence>
<keyword evidence="13" id="KW-0833">Ubl conjugation pathway</keyword>
<organism evidence="19 20">
    <name type="scientific">Astyanax mexicanus</name>
    <name type="common">Blind cave fish</name>
    <name type="synonym">Astyanax fasciatus mexicanus</name>
    <dbReference type="NCBI Taxonomy" id="7994"/>
    <lineage>
        <taxon>Eukaryota</taxon>
        <taxon>Metazoa</taxon>
        <taxon>Chordata</taxon>
        <taxon>Craniata</taxon>
        <taxon>Vertebrata</taxon>
        <taxon>Euteleostomi</taxon>
        <taxon>Actinopterygii</taxon>
        <taxon>Neopterygii</taxon>
        <taxon>Teleostei</taxon>
        <taxon>Ostariophysi</taxon>
        <taxon>Characiformes</taxon>
        <taxon>Characoidei</taxon>
        <taxon>Acestrorhamphidae</taxon>
        <taxon>Acestrorhamphinae</taxon>
        <taxon>Astyanax</taxon>
    </lineage>
</organism>
<evidence type="ECO:0000256" key="13">
    <source>
        <dbReference type="ARBA" id="ARBA00022786"/>
    </source>
</evidence>
<reference evidence="19" key="3">
    <citation type="submission" date="2025-08" db="UniProtKB">
        <authorList>
            <consortium name="Ensembl"/>
        </authorList>
    </citation>
    <scope>IDENTIFICATION</scope>
</reference>
<dbReference type="EC" id="2.3.2.27" evidence="4"/>
<evidence type="ECO:0000313" key="19">
    <source>
        <dbReference type="Ensembl" id="ENSAMXP00000038670.1"/>
    </source>
</evidence>
<dbReference type="GO" id="GO:0061630">
    <property type="term" value="F:ubiquitin protein ligase activity"/>
    <property type="evidence" value="ECO:0007669"/>
    <property type="project" value="UniProtKB-EC"/>
</dbReference>
<evidence type="ECO:0000256" key="2">
    <source>
        <dbReference type="ARBA" id="ARBA00004496"/>
    </source>
</evidence>
<dbReference type="Proteomes" id="UP000018467">
    <property type="component" value="Unassembled WGS sequence"/>
</dbReference>
<name>A0A3B1J9Y0_ASTMX</name>
<dbReference type="SMART" id="SM00184">
    <property type="entry name" value="RING"/>
    <property type="match status" value="1"/>
</dbReference>
<dbReference type="GO" id="GO:0006915">
    <property type="term" value="P:apoptotic process"/>
    <property type="evidence" value="ECO:0007669"/>
    <property type="project" value="UniProtKB-KW"/>
</dbReference>
<dbReference type="GO" id="GO:0043066">
    <property type="term" value="P:negative regulation of apoptotic process"/>
    <property type="evidence" value="ECO:0007669"/>
    <property type="project" value="TreeGrafter"/>
</dbReference>
<dbReference type="Bgee" id="ENSAMXG00000017607">
    <property type="expression patterns" value="Expressed in heart and 14 other cell types or tissues"/>
</dbReference>
<dbReference type="SUPFAM" id="SSF57924">
    <property type="entry name" value="Inhibitor of apoptosis (IAP) repeat"/>
    <property type="match status" value="2"/>
</dbReference>
<dbReference type="FunFam" id="1.10.1170.10:FF:000002">
    <property type="entry name" value="Baculoviral IAP repeat containing 7"/>
    <property type="match status" value="1"/>
</dbReference>
<dbReference type="Gene3D" id="1.10.8.10">
    <property type="entry name" value="DNA helicase RuvA subunit, C-terminal domain"/>
    <property type="match status" value="1"/>
</dbReference>
<evidence type="ECO:0000259" key="18">
    <source>
        <dbReference type="PROSITE" id="PS50089"/>
    </source>
</evidence>
<comment type="catalytic activity">
    <reaction evidence="1">
        <text>S-ubiquitinyl-[E2 ubiquitin-conjugating enzyme]-L-cysteine + [acceptor protein]-L-lysine = [E2 ubiquitin-conjugating enzyme]-L-cysteine + N(6)-ubiquitinyl-[acceptor protein]-L-lysine.</text>
        <dbReference type="EC" id="2.3.2.27"/>
    </reaction>
</comment>
<dbReference type="GO" id="GO:0051726">
    <property type="term" value="P:regulation of cell cycle"/>
    <property type="evidence" value="ECO:0007669"/>
    <property type="project" value="TreeGrafter"/>
</dbReference>
<dbReference type="InterPro" id="IPR013083">
    <property type="entry name" value="Znf_RING/FYVE/PHD"/>
</dbReference>
<protein>
    <recommendedName>
        <fullName evidence="4">RING-type E3 ubiquitin transferase</fullName>
        <ecNumber evidence="4">2.3.2.27</ecNumber>
    </recommendedName>
</protein>
<feature type="compositionally biased region" description="Polar residues" evidence="17">
    <location>
        <begin position="349"/>
        <end position="358"/>
    </location>
</feature>
<dbReference type="InterPro" id="IPR048875">
    <property type="entry name" value="BIRC2-3-like_UBA"/>
</dbReference>
<keyword evidence="11" id="KW-0677">Repeat</keyword>
<dbReference type="Pfam" id="PF00653">
    <property type="entry name" value="BIR"/>
    <property type="match status" value="2"/>
</dbReference>
<comment type="subcellular location">
    <subcellularLocation>
        <location evidence="2">Cytoplasm</location>
    </subcellularLocation>
</comment>
<dbReference type="Pfam" id="PF21290">
    <property type="entry name" value="UBA_BIRC2-3"/>
    <property type="match status" value="1"/>
</dbReference>
<dbReference type="GeneTree" id="ENSGT00940000160406"/>
<dbReference type="CDD" id="cd00022">
    <property type="entry name" value="BIR"/>
    <property type="match status" value="2"/>
</dbReference>
<dbReference type="InParanoid" id="A0A3B1J9Y0"/>
<keyword evidence="14" id="KW-0862">Zinc</keyword>
<evidence type="ECO:0000256" key="7">
    <source>
        <dbReference type="ARBA" id="ARBA00022690"/>
    </source>
</evidence>
<dbReference type="GO" id="GO:0005634">
    <property type="term" value="C:nucleus"/>
    <property type="evidence" value="ECO:0007669"/>
    <property type="project" value="TreeGrafter"/>
</dbReference>
<dbReference type="GO" id="GO:0005737">
    <property type="term" value="C:cytoplasm"/>
    <property type="evidence" value="ECO:0007669"/>
    <property type="project" value="UniProtKB-SubCell"/>
</dbReference>
<evidence type="ECO:0000256" key="11">
    <source>
        <dbReference type="ARBA" id="ARBA00022737"/>
    </source>
</evidence>
<dbReference type="FunFam" id="1.10.8.10:FF:000084">
    <property type="entry name" value="E3 ubiquitin-protein ligase XIAP"/>
    <property type="match status" value="1"/>
</dbReference>
<keyword evidence="5" id="KW-0963">Cytoplasm</keyword>
<evidence type="ECO:0000256" key="12">
    <source>
        <dbReference type="ARBA" id="ARBA00022771"/>
    </source>
</evidence>
<keyword evidence="12 16" id="KW-0863">Zinc-finger</keyword>
<dbReference type="PROSITE" id="PS01282">
    <property type="entry name" value="BIR_REPEAT_1"/>
    <property type="match status" value="2"/>
</dbReference>
<feature type="region of interest" description="Disordered" evidence="17">
    <location>
        <begin position="326"/>
        <end position="358"/>
    </location>
</feature>
<dbReference type="GO" id="GO:0043027">
    <property type="term" value="F:cysteine-type endopeptidase inhibitor activity involved in apoptotic process"/>
    <property type="evidence" value="ECO:0007669"/>
    <property type="project" value="TreeGrafter"/>
</dbReference>
<dbReference type="InterPro" id="IPR001841">
    <property type="entry name" value="Znf_RING"/>
</dbReference>
<evidence type="ECO:0000256" key="14">
    <source>
        <dbReference type="ARBA" id="ARBA00022833"/>
    </source>
</evidence>
<reference evidence="19" key="4">
    <citation type="submission" date="2025-09" db="UniProtKB">
        <authorList>
            <consortium name="Ensembl"/>
        </authorList>
    </citation>
    <scope>IDENTIFICATION</scope>
</reference>
<dbReference type="FunFam" id="1.10.1170.10:FF:000005">
    <property type="entry name" value="Baculoviral IAP repeat containing 2"/>
    <property type="match status" value="1"/>
</dbReference>
<dbReference type="GO" id="GO:0008270">
    <property type="term" value="F:zinc ion binding"/>
    <property type="evidence" value="ECO:0007669"/>
    <property type="project" value="UniProtKB-KW"/>
</dbReference>
<feature type="domain" description="RING-type" evidence="18">
    <location>
        <begin position="379"/>
        <end position="414"/>
    </location>
</feature>
<comment type="similarity">
    <text evidence="3">Belongs to the IAP family.</text>
</comment>
<evidence type="ECO:0000256" key="1">
    <source>
        <dbReference type="ARBA" id="ARBA00000900"/>
    </source>
</evidence>
<dbReference type="STRING" id="7994.ENSAMXP00000038670"/>
<reference evidence="20" key="1">
    <citation type="submission" date="2013-03" db="EMBL/GenBank/DDBJ databases">
        <authorList>
            <person name="Jeffery W."/>
            <person name="Warren W."/>
            <person name="Wilson R.K."/>
        </authorList>
    </citation>
    <scope>NUCLEOTIDE SEQUENCE</scope>
    <source>
        <strain evidence="20">female</strain>
    </source>
</reference>
<dbReference type="PANTHER" id="PTHR10044">
    <property type="entry name" value="INHIBITOR OF APOPTOSIS"/>
    <property type="match status" value="1"/>
</dbReference>
<dbReference type="Gene3D" id="1.10.1170.10">
    <property type="entry name" value="Inhibitor Of Apoptosis Protein (2mihbC-IAP-1), Chain A"/>
    <property type="match status" value="2"/>
</dbReference>
<evidence type="ECO:0000256" key="3">
    <source>
        <dbReference type="ARBA" id="ARBA00006672"/>
    </source>
</evidence>
<dbReference type="InterPro" id="IPR001370">
    <property type="entry name" value="BIR_rpt"/>
</dbReference>
<dbReference type="FunFam" id="3.30.40.10:FF:000184">
    <property type="entry name" value="Baculoviral IAP repeat containing 2"/>
    <property type="match status" value="1"/>
</dbReference>
<dbReference type="CDD" id="cd16713">
    <property type="entry name" value="RING-HC_BIRC2_3_7"/>
    <property type="match status" value="1"/>
</dbReference>
<evidence type="ECO:0000256" key="15">
    <source>
        <dbReference type="ARBA" id="ARBA00022843"/>
    </source>
</evidence>
<dbReference type="InterPro" id="IPR050784">
    <property type="entry name" value="IAP"/>
</dbReference>
<dbReference type="Gene3D" id="3.30.40.10">
    <property type="entry name" value="Zinc/RING finger domain, C3HC4 (zinc finger)"/>
    <property type="match status" value="1"/>
</dbReference>
<proteinExistence type="inferred from homology"/>
<reference evidence="20" key="2">
    <citation type="journal article" date="2014" name="Nat. Commun.">
        <title>The cavefish genome reveals candidate genes for eye loss.</title>
        <authorList>
            <person name="McGaugh S.E."/>
            <person name="Gross J.B."/>
            <person name="Aken B."/>
            <person name="Blin M."/>
            <person name="Borowsky R."/>
            <person name="Chalopin D."/>
            <person name="Hinaux H."/>
            <person name="Jeffery W.R."/>
            <person name="Keene A."/>
            <person name="Ma L."/>
            <person name="Minx P."/>
            <person name="Murphy D."/>
            <person name="O'Quin K.E."/>
            <person name="Retaux S."/>
            <person name="Rohner N."/>
            <person name="Searle S.M."/>
            <person name="Stahl B.A."/>
            <person name="Tabin C."/>
            <person name="Volff J.N."/>
            <person name="Yoshizawa M."/>
            <person name="Warren W.C."/>
        </authorList>
    </citation>
    <scope>NUCLEOTIDE SEQUENCE [LARGE SCALE GENOMIC DNA]</scope>
    <source>
        <strain evidence="20">female</strain>
    </source>
</reference>